<feature type="compositionally biased region" description="Basic and acidic residues" evidence="1">
    <location>
        <begin position="200"/>
        <end position="211"/>
    </location>
</feature>
<dbReference type="OMA" id="WIPATIC"/>
<dbReference type="AlphaFoldDB" id="A0A0C2MV49"/>
<evidence type="ECO:0000313" key="4">
    <source>
        <dbReference type="Proteomes" id="UP000031668"/>
    </source>
</evidence>
<feature type="region of interest" description="Disordered" evidence="1">
    <location>
        <begin position="193"/>
        <end position="242"/>
    </location>
</feature>
<evidence type="ECO:0000256" key="1">
    <source>
        <dbReference type="SAM" id="MobiDB-lite"/>
    </source>
</evidence>
<sequence length="242" mass="28419">MIVSDNSTSFSSQEFRSWCEERGISLIMGSPYHPATNGLAERFVQTFKRALQKSMKGPDDALIEFLLQYRRTPGPDGFSPSERLNGRQIRTYIDIYHPLQQKVQTKSGILPKHYRFVVRGGACYFKNEVRKSDRSPRWIPATICEVLGNRHVLVKVMSSGRKLKKHFDQLRPRYPKKEDTDFPLYLPTWNTPVKQQGVEPPKESEQNERPLPRRSTRIRRPPTQYQPTPWPRKFRKFKRGRC</sequence>
<dbReference type="OrthoDB" id="5986708at2759"/>
<evidence type="ECO:0000259" key="2">
    <source>
        <dbReference type="PROSITE" id="PS50994"/>
    </source>
</evidence>
<evidence type="ECO:0000313" key="3">
    <source>
        <dbReference type="EMBL" id="KII65532.1"/>
    </source>
</evidence>
<dbReference type="InterPro" id="IPR012337">
    <property type="entry name" value="RNaseH-like_sf"/>
</dbReference>
<organism evidence="3 4">
    <name type="scientific">Thelohanellus kitauei</name>
    <name type="common">Myxosporean</name>
    <dbReference type="NCBI Taxonomy" id="669202"/>
    <lineage>
        <taxon>Eukaryota</taxon>
        <taxon>Metazoa</taxon>
        <taxon>Cnidaria</taxon>
        <taxon>Myxozoa</taxon>
        <taxon>Myxosporea</taxon>
        <taxon>Bivalvulida</taxon>
        <taxon>Platysporina</taxon>
        <taxon>Myxobolidae</taxon>
        <taxon>Thelohanellus</taxon>
    </lineage>
</organism>
<feature type="compositionally biased region" description="Basic residues" evidence="1">
    <location>
        <begin position="232"/>
        <end position="242"/>
    </location>
</feature>
<dbReference type="GO" id="GO:0003676">
    <property type="term" value="F:nucleic acid binding"/>
    <property type="evidence" value="ECO:0007669"/>
    <property type="project" value="InterPro"/>
</dbReference>
<reference evidence="3 4" key="1">
    <citation type="journal article" date="2014" name="Genome Biol. Evol.">
        <title>The genome of the myxosporean Thelohanellus kitauei shows adaptations to nutrient acquisition within its fish host.</title>
        <authorList>
            <person name="Yang Y."/>
            <person name="Xiong J."/>
            <person name="Zhou Z."/>
            <person name="Huo F."/>
            <person name="Miao W."/>
            <person name="Ran C."/>
            <person name="Liu Y."/>
            <person name="Zhang J."/>
            <person name="Feng J."/>
            <person name="Wang M."/>
            <person name="Wang M."/>
            <person name="Wang L."/>
            <person name="Yao B."/>
        </authorList>
    </citation>
    <scope>NUCLEOTIDE SEQUENCE [LARGE SCALE GENOMIC DNA]</scope>
    <source>
        <strain evidence="3">Wuqing</strain>
    </source>
</reference>
<gene>
    <name evidence="3" type="ORF">RF11_15161</name>
</gene>
<dbReference type="InterPro" id="IPR036397">
    <property type="entry name" value="RNaseH_sf"/>
</dbReference>
<proteinExistence type="predicted"/>
<dbReference type="Gene3D" id="3.30.420.10">
    <property type="entry name" value="Ribonuclease H-like superfamily/Ribonuclease H"/>
    <property type="match status" value="1"/>
</dbReference>
<comment type="caution">
    <text evidence="3">The sequence shown here is derived from an EMBL/GenBank/DDBJ whole genome shotgun (WGS) entry which is preliminary data.</text>
</comment>
<protein>
    <recommendedName>
        <fullName evidence="2">Integrase catalytic domain-containing protein</fullName>
    </recommendedName>
</protein>
<name>A0A0C2MV49_THEKT</name>
<dbReference type="Pfam" id="PF13683">
    <property type="entry name" value="rve_3"/>
    <property type="match status" value="1"/>
</dbReference>
<dbReference type="InterPro" id="IPR001584">
    <property type="entry name" value="Integrase_cat-core"/>
</dbReference>
<dbReference type="EMBL" id="JWZT01003797">
    <property type="protein sequence ID" value="KII65532.1"/>
    <property type="molecule type" value="Genomic_DNA"/>
</dbReference>
<feature type="domain" description="Integrase catalytic" evidence="2">
    <location>
        <begin position="1"/>
        <end position="119"/>
    </location>
</feature>
<dbReference type="PANTHER" id="PTHR37984">
    <property type="entry name" value="PROTEIN CBG26694"/>
    <property type="match status" value="1"/>
</dbReference>
<keyword evidence="4" id="KW-1185">Reference proteome</keyword>
<dbReference type="GO" id="GO:0015074">
    <property type="term" value="P:DNA integration"/>
    <property type="evidence" value="ECO:0007669"/>
    <property type="project" value="InterPro"/>
</dbReference>
<dbReference type="PROSITE" id="PS50994">
    <property type="entry name" value="INTEGRASE"/>
    <property type="match status" value="1"/>
</dbReference>
<dbReference type="Proteomes" id="UP000031668">
    <property type="component" value="Unassembled WGS sequence"/>
</dbReference>
<dbReference type="SUPFAM" id="SSF53098">
    <property type="entry name" value="Ribonuclease H-like"/>
    <property type="match status" value="1"/>
</dbReference>
<dbReference type="InterPro" id="IPR050951">
    <property type="entry name" value="Retrovirus_Pol_polyprotein"/>
</dbReference>
<dbReference type="PANTHER" id="PTHR37984:SF5">
    <property type="entry name" value="PROTEIN NYNRIN-LIKE"/>
    <property type="match status" value="1"/>
</dbReference>
<accession>A0A0C2MV49</accession>